<reference evidence="3 4" key="1">
    <citation type="submission" date="2018-10" db="EMBL/GenBank/DDBJ databases">
        <title>Draft genome sequence of Aquitalea MWU14-2217 isolated from a wild cranberry bog in Provincetown, Massachusetts.</title>
        <authorList>
            <person name="Ebadzadsahrai G."/>
            <person name="Soby S."/>
        </authorList>
    </citation>
    <scope>NUCLEOTIDE SEQUENCE [LARGE SCALE GENOMIC DNA]</scope>
    <source>
        <strain evidence="3 4">MWU14-2217</strain>
    </source>
</reference>
<sequence length="488" mass="53259">MKADYSTKHPAEQTSPRSRLGWSADIAAIVQLENESGLCHQARLIWDYHTTHDAQTGLPNLDYLLEKMDAALAHTPACSLLYLDVANIDAIGEYHGIAGALHALRAVAEKILNCMRPEDVAARIHGGAFLALIVEQDPSALAQRLKQEICASIAWQTDILHVSVAIGIVRGSHFQGNAEAMIRAGYVAAQSSMAQQSNNGICHFTEAQGKQLHRQYQLVSRLHTALEEGSLSLHFQAKVRADDGVLVGAEALLRWNDSQLGPVSPAEFIPVAERCGLITAISAWLMQQAMSELKIWQQAGLDIKMAINLTAKDLLCETLLADIQAALRKSGISADKLTIELTESSVALHPQLAAQQLQALRARGISTELDDFGTGFSSFSHLRKFPIDTLKIDQSFIVDIALSAEARAIVQSIVTLGKTLNMSIVAEGVETLNQACLLRELGVDILQGYFFNKPACSVEFVEQINSWLPLKTQLFLQTASERCPTETH</sequence>
<evidence type="ECO:0000259" key="2">
    <source>
        <dbReference type="PROSITE" id="PS50887"/>
    </source>
</evidence>
<protein>
    <submittedName>
        <fullName evidence="3">GGDEF domain-containing protein</fullName>
    </submittedName>
</protein>
<dbReference type="SUPFAM" id="SSF141868">
    <property type="entry name" value="EAL domain-like"/>
    <property type="match status" value="1"/>
</dbReference>
<dbReference type="Proteomes" id="UP000274139">
    <property type="component" value="Unassembled WGS sequence"/>
</dbReference>
<dbReference type="RefSeq" id="WP_103525307.1">
    <property type="nucleotide sequence ID" value="NZ_JAIZDC010000002.1"/>
</dbReference>
<dbReference type="InterPro" id="IPR001633">
    <property type="entry name" value="EAL_dom"/>
</dbReference>
<dbReference type="SMART" id="SM00052">
    <property type="entry name" value="EAL"/>
    <property type="match status" value="1"/>
</dbReference>
<dbReference type="PANTHER" id="PTHR33121:SF79">
    <property type="entry name" value="CYCLIC DI-GMP PHOSPHODIESTERASE PDED-RELATED"/>
    <property type="match status" value="1"/>
</dbReference>
<evidence type="ECO:0000313" key="4">
    <source>
        <dbReference type="Proteomes" id="UP000274139"/>
    </source>
</evidence>
<dbReference type="PROSITE" id="PS50883">
    <property type="entry name" value="EAL"/>
    <property type="match status" value="1"/>
</dbReference>
<dbReference type="Gene3D" id="3.30.70.270">
    <property type="match status" value="1"/>
</dbReference>
<dbReference type="Gene3D" id="3.20.20.450">
    <property type="entry name" value="EAL domain"/>
    <property type="match status" value="1"/>
</dbReference>
<dbReference type="OrthoDB" id="9813903at2"/>
<dbReference type="SMART" id="SM00267">
    <property type="entry name" value="GGDEF"/>
    <property type="match status" value="1"/>
</dbReference>
<dbReference type="InterPro" id="IPR043128">
    <property type="entry name" value="Rev_trsase/Diguanyl_cyclase"/>
</dbReference>
<feature type="domain" description="GGDEF" evidence="2">
    <location>
        <begin position="76"/>
        <end position="206"/>
    </location>
</feature>
<dbReference type="PROSITE" id="PS50887">
    <property type="entry name" value="GGDEF"/>
    <property type="match status" value="1"/>
</dbReference>
<comment type="caution">
    <text evidence="3">The sequence shown here is derived from an EMBL/GenBank/DDBJ whole genome shotgun (WGS) entry which is preliminary data.</text>
</comment>
<dbReference type="EMBL" id="RFAR01000056">
    <property type="protein sequence ID" value="RMC95473.1"/>
    <property type="molecule type" value="Genomic_DNA"/>
</dbReference>
<proteinExistence type="predicted"/>
<dbReference type="AlphaFoldDB" id="A0A454JGF7"/>
<gene>
    <name evidence="3" type="ORF">EAY64_13665</name>
</gene>
<dbReference type="PANTHER" id="PTHR33121">
    <property type="entry name" value="CYCLIC DI-GMP PHOSPHODIESTERASE PDEF"/>
    <property type="match status" value="1"/>
</dbReference>
<evidence type="ECO:0000259" key="1">
    <source>
        <dbReference type="PROSITE" id="PS50883"/>
    </source>
</evidence>
<evidence type="ECO:0000313" key="3">
    <source>
        <dbReference type="EMBL" id="RMC95473.1"/>
    </source>
</evidence>
<dbReference type="Pfam" id="PF00990">
    <property type="entry name" value="GGDEF"/>
    <property type="match status" value="1"/>
</dbReference>
<keyword evidence="4" id="KW-1185">Reference proteome</keyword>
<dbReference type="InterPro" id="IPR029787">
    <property type="entry name" value="Nucleotide_cyclase"/>
</dbReference>
<dbReference type="Pfam" id="PF00563">
    <property type="entry name" value="EAL"/>
    <property type="match status" value="1"/>
</dbReference>
<organism evidence="3 4">
    <name type="scientific">Aquitalea palustris</name>
    <dbReference type="NCBI Taxonomy" id="2480983"/>
    <lineage>
        <taxon>Bacteria</taxon>
        <taxon>Pseudomonadati</taxon>
        <taxon>Pseudomonadota</taxon>
        <taxon>Betaproteobacteria</taxon>
        <taxon>Neisseriales</taxon>
        <taxon>Chromobacteriaceae</taxon>
        <taxon>Aquitalea</taxon>
    </lineage>
</organism>
<dbReference type="InterPro" id="IPR050706">
    <property type="entry name" value="Cyclic-di-GMP_PDE-like"/>
</dbReference>
<feature type="domain" description="EAL" evidence="1">
    <location>
        <begin position="215"/>
        <end position="468"/>
    </location>
</feature>
<dbReference type="SUPFAM" id="SSF55073">
    <property type="entry name" value="Nucleotide cyclase"/>
    <property type="match status" value="1"/>
</dbReference>
<dbReference type="InterPro" id="IPR035919">
    <property type="entry name" value="EAL_sf"/>
</dbReference>
<dbReference type="GO" id="GO:0071111">
    <property type="term" value="F:cyclic-guanylate-specific phosphodiesterase activity"/>
    <property type="evidence" value="ECO:0007669"/>
    <property type="project" value="InterPro"/>
</dbReference>
<dbReference type="CDD" id="cd01948">
    <property type="entry name" value="EAL"/>
    <property type="match status" value="1"/>
</dbReference>
<name>A0A454JGF7_9NEIS</name>
<accession>A0A454JGF7</accession>
<dbReference type="InterPro" id="IPR000160">
    <property type="entry name" value="GGDEF_dom"/>
</dbReference>